<organism evidence="3 4">
    <name type="scientific">Sporosarcina gallistercoris</name>
    <dbReference type="NCBI Taxonomy" id="2762245"/>
    <lineage>
        <taxon>Bacteria</taxon>
        <taxon>Bacillati</taxon>
        <taxon>Bacillota</taxon>
        <taxon>Bacilli</taxon>
        <taxon>Bacillales</taxon>
        <taxon>Caryophanaceae</taxon>
        <taxon>Sporosarcina</taxon>
    </lineage>
</organism>
<feature type="transmembrane region" description="Helical" evidence="1">
    <location>
        <begin position="12"/>
        <end position="32"/>
    </location>
</feature>
<dbReference type="PANTHER" id="PTHR34473:SF2">
    <property type="entry name" value="UPF0699 TRANSMEMBRANE PROTEIN YDBT"/>
    <property type="match status" value="1"/>
</dbReference>
<feature type="domain" description="YdbS-like PH" evidence="2">
    <location>
        <begin position="61"/>
        <end position="139"/>
    </location>
</feature>
<reference evidence="3 4" key="1">
    <citation type="submission" date="2020-08" db="EMBL/GenBank/DDBJ databases">
        <title>A Genomic Blueprint of the Chicken Gut Microbiome.</title>
        <authorList>
            <person name="Gilroy R."/>
            <person name="Ravi A."/>
            <person name="Getino M."/>
            <person name="Pursley I."/>
            <person name="Horton D.L."/>
            <person name="Alikhan N.-F."/>
            <person name="Baker D."/>
            <person name="Gharbi K."/>
            <person name="Hall N."/>
            <person name="Watson M."/>
            <person name="Adriaenssens E.M."/>
            <person name="Foster-Nyarko E."/>
            <person name="Jarju S."/>
            <person name="Secka A."/>
            <person name="Antonio M."/>
            <person name="Oren A."/>
            <person name="Chaudhuri R."/>
            <person name="La Ragione R.M."/>
            <person name="Hildebrand F."/>
            <person name="Pallen M.J."/>
        </authorList>
    </citation>
    <scope>NUCLEOTIDE SEQUENCE [LARGE SCALE GENOMIC DNA]</scope>
    <source>
        <strain evidence="3 4">Sa3CUA8</strain>
    </source>
</reference>
<evidence type="ECO:0000259" key="2">
    <source>
        <dbReference type="Pfam" id="PF03703"/>
    </source>
</evidence>
<feature type="domain" description="YdbS-like PH" evidence="2">
    <location>
        <begin position="250"/>
        <end position="326"/>
    </location>
</feature>
<dbReference type="InterPro" id="IPR005182">
    <property type="entry name" value="YdbS-like_PH"/>
</dbReference>
<comment type="caution">
    <text evidence="3">The sequence shown here is derived from an EMBL/GenBank/DDBJ whole genome shotgun (WGS) entry which is preliminary data.</text>
</comment>
<feature type="domain" description="YdbS-like PH" evidence="2">
    <location>
        <begin position="400"/>
        <end position="479"/>
    </location>
</feature>
<protein>
    <submittedName>
        <fullName evidence="3">PH domain-containing protein</fullName>
    </submittedName>
</protein>
<keyword evidence="1" id="KW-0472">Membrane</keyword>
<feature type="transmembrane region" description="Helical" evidence="1">
    <location>
        <begin position="375"/>
        <end position="394"/>
    </location>
</feature>
<sequence length="489" mass="55992">MMKRYHPSSILFDFAAIVKNYAILAFVVAVNIGSDSWLARLGRILLLLSVVLTVSASILKWFSRKYAADEMAFHLVSGIFEKTERTVYFDKIQNVQRHTSFLHKLFGMTSITFETGTSGMNSNVKFDALRRSEADRLEKAVKEFMHPENEATQTEDGIAPIIPERVVHFTPTRKDTIKASFTSLSFLIILLVGTSVFSKLDQLFDVEEYVEGWLASILTSGWVIAGLSLGLFVLALTIGIMWTFVKYGRYEIASDEERIFISKGVLNETVFSIAKKRVQAVEITQSFMKRMLGLAEVKLISAGDLGDDEDEVSTLYPFLPVKRAYAMIAELLPDYEVIEDTKRLPRKSLVARLVKPYWFWLIVTSFLIYLRPEVFNLQFGWAMGSIIFLVLLIFSRILSYWNTSYALEGQFIQLSQGTFEKTTFLSRRDKIIEVSVKRTKLQQWFGLGSIGLINRAKPVRHEMLEDMPIQEARQFVSWYAERTNDVQLQ</sequence>
<name>A0ABR8PM88_9BACL</name>
<dbReference type="Pfam" id="PF03703">
    <property type="entry name" value="bPH_2"/>
    <property type="match status" value="3"/>
</dbReference>
<dbReference type="PIRSF" id="PIRSF026631">
    <property type="entry name" value="UCP026631"/>
    <property type="match status" value="1"/>
</dbReference>
<keyword evidence="4" id="KW-1185">Reference proteome</keyword>
<gene>
    <name evidence="3" type="ORF">H9659_13175</name>
</gene>
<feature type="transmembrane region" description="Helical" evidence="1">
    <location>
        <begin position="181"/>
        <end position="200"/>
    </location>
</feature>
<feature type="transmembrane region" description="Helical" evidence="1">
    <location>
        <begin position="220"/>
        <end position="245"/>
    </location>
</feature>
<dbReference type="InterPro" id="IPR014529">
    <property type="entry name" value="UCP026631"/>
</dbReference>
<dbReference type="EMBL" id="JACSQY010000011">
    <property type="protein sequence ID" value="MBD7909282.1"/>
    <property type="molecule type" value="Genomic_DNA"/>
</dbReference>
<dbReference type="Proteomes" id="UP000659496">
    <property type="component" value="Unassembled WGS sequence"/>
</dbReference>
<dbReference type="PANTHER" id="PTHR34473">
    <property type="entry name" value="UPF0699 TRANSMEMBRANE PROTEIN YDBS"/>
    <property type="match status" value="1"/>
</dbReference>
<proteinExistence type="predicted"/>
<feature type="transmembrane region" description="Helical" evidence="1">
    <location>
        <begin position="349"/>
        <end position="369"/>
    </location>
</feature>
<keyword evidence="1" id="KW-0812">Transmembrane</keyword>
<feature type="transmembrane region" description="Helical" evidence="1">
    <location>
        <begin position="44"/>
        <end position="62"/>
    </location>
</feature>
<evidence type="ECO:0000256" key="1">
    <source>
        <dbReference type="SAM" id="Phobius"/>
    </source>
</evidence>
<keyword evidence="1" id="KW-1133">Transmembrane helix</keyword>
<accession>A0ABR8PM88</accession>
<dbReference type="RefSeq" id="WP_191691331.1">
    <property type="nucleotide sequence ID" value="NZ_JACSQY010000011.1"/>
</dbReference>
<evidence type="ECO:0000313" key="3">
    <source>
        <dbReference type="EMBL" id="MBD7909282.1"/>
    </source>
</evidence>
<evidence type="ECO:0000313" key="4">
    <source>
        <dbReference type="Proteomes" id="UP000659496"/>
    </source>
</evidence>